<sequence>MSVGHRSRVSTRGRVVRSVVFALVSVVGLGGCSDPLPSGRSSIGGRGCALDRSVIDASHVVRISSSGVVESVVLVRENDPRRVAIDAFPIEPGARPDLTRVDGARALPDVDGGAVALIGQSRTDLPAEWAVHALATRDGDGHLQFDGPCGVELDRQLGALRAVFGGDDDLALVARMVDEALLPGRAADLRNIVAASGPLAEVTDPLPPRWEGRVRVVHLTVTFTPQGRAGVAALQSEVGTYGIGVGDGLAVTTLDTLAVIPLEGGVQVAILDDTGGVLATPIDLPGTGCSNASGIVVSVDLDDLTASCRAGITPEQEERVDAATAALRIDDAVAVPAFSDGPPGTE</sequence>
<accession>A0A6J6GPZ3</accession>
<proteinExistence type="predicted"/>
<dbReference type="EMBL" id="CAEZSR010000363">
    <property type="protein sequence ID" value="CAB4603341.1"/>
    <property type="molecule type" value="Genomic_DNA"/>
</dbReference>
<dbReference type="PROSITE" id="PS51257">
    <property type="entry name" value="PROKAR_LIPOPROTEIN"/>
    <property type="match status" value="1"/>
</dbReference>
<organism evidence="1">
    <name type="scientific">freshwater metagenome</name>
    <dbReference type="NCBI Taxonomy" id="449393"/>
    <lineage>
        <taxon>unclassified sequences</taxon>
        <taxon>metagenomes</taxon>
        <taxon>ecological metagenomes</taxon>
    </lineage>
</organism>
<gene>
    <name evidence="1" type="ORF">UFOPK1493_04482</name>
</gene>
<reference evidence="1" key="1">
    <citation type="submission" date="2020-05" db="EMBL/GenBank/DDBJ databases">
        <authorList>
            <person name="Chiriac C."/>
            <person name="Salcher M."/>
            <person name="Ghai R."/>
            <person name="Kavagutti S V."/>
        </authorList>
    </citation>
    <scope>NUCLEOTIDE SEQUENCE</scope>
</reference>
<evidence type="ECO:0000313" key="1">
    <source>
        <dbReference type="EMBL" id="CAB4603341.1"/>
    </source>
</evidence>
<dbReference type="AlphaFoldDB" id="A0A6J6GPZ3"/>
<protein>
    <submittedName>
        <fullName evidence="1">Unannotated protein</fullName>
    </submittedName>
</protein>
<name>A0A6J6GPZ3_9ZZZZ</name>